<evidence type="ECO:0000313" key="1">
    <source>
        <dbReference type="EMBL" id="ORA87734.1"/>
    </source>
</evidence>
<protein>
    <submittedName>
        <fullName evidence="1">Uncharacterized protein</fullName>
    </submittedName>
</protein>
<dbReference type="EMBL" id="MVHT01000201">
    <property type="protein sequence ID" value="ORA87734.1"/>
    <property type="molecule type" value="Genomic_DNA"/>
</dbReference>
<name>A0A1T3VSY0_MYCIE</name>
<comment type="caution">
    <text evidence="1">The sequence shown here is derived from an EMBL/GenBank/DDBJ whole genome shotgun (WGS) entry which is preliminary data.</text>
</comment>
<dbReference type="AlphaFoldDB" id="A0A1T3VSY0"/>
<proteinExistence type="predicted"/>
<gene>
    <name evidence="1" type="ORF">BST27_30205</name>
</gene>
<evidence type="ECO:0000313" key="2">
    <source>
        <dbReference type="Proteomes" id="UP000192739"/>
    </source>
</evidence>
<organism evidence="1 2">
    <name type="scientific">Mycobacterium intermedium</name>
    <dbReference type="NCBI Taxonomy" id="28445"/>
    <lineage>
        <taxon>Bacteria</taxon>
        <taxon>Bacillati</taxon>
        <taxon>Actinomycetota</taxon>
        <taxon>Actinomycetes</taxon>
        <taxon>Mycobacteriales</taxon>
        <taxon>Mycobacteriaceae</taxon>
        <taxon>Mycobacterium</taxon>
        <taxon>Mycobacterium simiae complex</taxon>
    </lineage>
</organism>
<accession>A0A1T3VSY0</accession>
<sequence>MSVPLSWGVAVPPDDYDHWAKDAKDGAEPELVPGAVDTEGAVAKAEEELWDEWAAWREWQAENAEPRFEMPRNNNVVPHSPAAG</sequence>
<keyword evidence="2" id="KW-1185">Reference proteome</keyword>
<reference evidence="1 2" key="1">
    <citation type="submission" date="2017-02" db="EMBL/GenBank/DDBJ databases">
        <title>The new phylogeny of genus Mycobacterium.</title>
        <authorList>
            <person name="Tortoli E."/>
            <person name="Trovato A."/>
            <person name="Cirillo D.M."/>
        </authorList>
    </citation>
    <scope>NUCLEOTIDE SEQUENCE [LARGE SCALE GENOMIC DNA]</scope>
    <source>
        <strain evidence="1 2">DSM 44049</strain>
    </source>
</reference>
<dbReference type="Proteomes" id="UP000192739">
    <property type="component" value="Unassembled WGS sequence"/>
</dbReference>